<feature type="transmembrane region" description="Helical" evidence="11">
    <location>
        <begin position="211"/>
        <end position="232"/>
    </location>
</feature>
<evidence type="ECO:0000256" key="8">
    <source>
        <dbReference type="ARBA" id="ARBA00022989"/>
    </source>
</evidence>
<evidence type="ECO:0000259" key="13">
    <source>
        <dbReference type="PROSITE" id="PS50929"/>
    </source>
</evidence>
<proteinExistence type="predicted"/>
<dbReference type="OrthoDB" id="9760358at2"/>
<evidence type="ECO:0000256" key="10">
    <source>
        <dbReference type="ARBA" id="ARBA00043264"/>
    </source>
</evidence>
<comment type="subcellular location">
    <subcellularLocation>
        <location evidence="1">Cell membrane</location>
        <topology evidence="1">Multi-pass membrane protein</topology>
    </subcellularLocation>
</comment>
<evidence type="ECO:0000313" key="15">
    <source>
        <dbReference type="EMBL" id="PWS26106.1"/>
    </source>
</evidence>
<dbReference type="PROSITE" id="PS00211">
    <property type="entry name" value="ABC_TRANSPORTER_1"/>
    <property type="match status" value="1"/>
</dbReference>
<dbReference type="Pfam" id="PF00664">
    <property type="entry name" value="ABC_membrane"/>
    <property type="match status" value="1"/>
</dbReference>
<gene>
    <name evidence="15" type="ORF">DHW03_15010</name>
</gene>
<keyword evidence="8 11" id="KW-1133">Transmembrane helix</keyword>
<keyword evidence="4 11" id="KW-0812">Transmembrane</keyword>
<comment type="caution">
    <text evidence="15">The sequence shown here is derived from an EMBL/GenBank/DDBJ whole genome shotgun (WGS) entry which is preliminary data.</text>
</comment>
<evidence type="ECO:0000256" key="11">
    <source>
        <dbReference type="SAM" id="Phobius"/>
    </source>
</evidence>
<dbReference type="InterPro" id="IPR003593">
    <property type="entry name" value="AAA+_ATPase"/>
</dbReference>
<dbReference type="RefSeq" id="WP_109926671.1">
    <property type="nucleotide sequence ID" value="NZ_QGNZ01000004.1"/>
</dbReference>
<dbReference type="PROSITE" id="PS50893">
    <property type="entry name" value="ABC_TRANSPORTER_2"/>
    <property type="match status" value="1"/>
</dbReference>
<dbReference type="GO" id="GO:0043213">
    <property type="term" value="P:bacteriocin transport"/>
    <property type="evidence" value="ECO:0007669"/>
    <property type="project" value="UniProtKB-KW"/>
</dbReference>
<dbReference type="Pfam" id="PF03412">
    <property type="entry name" value="Peptidase_C39"/>
    <property type="match status" value="1"/>
</dbReference>
<keyword evidence="9 11" id="KW-0472">Membrane</keyword>
<keyword evidence="10" id="KW-0080">Bacteriocin transport</keyword>
<evidence type="ECO:0000256" key="6">
    <source>
        <dbReference type="ARBA" id="ARBA00022840"/>
    </source>
</evidence>
<keyword evidence="6 15" id="KW-0067">ATP-binding</keyword>
<evidence type="ECO:0000256" key="9">
    <source>
        <dbReference type="ARBA" id="ARBA00023136"/>
    </source>
</evidence>
<feature type="domain" description="ABC transmembrane type-1" evidence="13">
    <location>
        <begin position="178"/>
        <end position="457"/>
    </location>
</feature>
<dbReference type="Pfam" id="PF00005">
    <property type="entry name" value="ABC_tran"/>
    <property type="match status" value="1"/>
</dbReference>
<dbReference type="PROSITE" id="PS50929">
    <property type="entry name" value="ABC_TM1F"/>
    <property type="match status" value="1"/>
</dbReference>
<feature type="transmembrane region" description="Helical" evidence="11">
    <location>
        <begin position="314"/>
        <end position="333"/>
    </location>
</feature>
<dbReference type="InterPro" id="IPR027417">
    <property type="entry name" value="P-loop_NTPase"/>
</dbReference>
<evidence type="ECO:0000256" key="2">
    <source>
        <dbReference type="ARBA" id="ARBA00022448"/>
    </source>
</evidence>
<dbReference type="InterPro" id="IPR003439">
    <property type="entry name" value="ABC_transporter-like_ATP-bd"/>
</dbReference>
<feature type="domain" description="ABC transporter" evidence="12">
    <location>
        <begin position="488"/>
        <end position="723"/>
    </location>
</feature>
<dbReference type="GO" id="GO:0005524">
    <property type="term" value="F:ATP binding"/>
    <property type="evidence" value="ECO:0007669"/>
    <property type="project" value="UniProtKB-KW"/>
</dbReference>
<dbReference type="GO" id="GO:0015031">
    <property type="term" value="P:protein transport"/>
    <property type="evidence" value="ECO:0007669"/>
    <property type="project" value="UniProtKB-KW"/>
</dbReference>
<keyword evidence="2" id="KW-0813">Transport</keyword>
<dbReference type="PANTHER" id="PTHR24221:SF654">
    <property type="entry name" value="ATP-BINDING CASSETTE SUB-FAMILY B MEMBER 6"/>
    <property type="match status" value="1"/>
</dbReference>
<reference evidence="15 16" key="1">
    <citation type="submission" date="2018-05" db="EMBL/GenBank/DDBJ databases">
        <title>Pedobacter paludis sp. nov., isolated from wetland soil.</title>
        <authorList>
            <person name="Zhang Y."/>
            <person name="Wang G."/>
        </authorList>
    </citation>
    <scope>NUCLEOTIDE SEQUENCE [LARGE SCALE GENOMIC DNA]</scope>
    <source>
        <strain evidence="15 16">KCTC22721</strain>
    </source>
</reference>
<name>A0A317ELE4_9SPHI</name>
<evidence type="ECO:0000313" key="16">
    <source>
        <dbReference type="Proteomes" id="UP000245379"/>
    </source>
</evidence>
<dbReference type="GO" id="GO:0006508">
    <property type="term" value="P:proteolysis"/>
    <property type="evidence" value="ECO:0007669"/>
    <property type="project" value="InterPro"/>
</dbReference>
<protein>
    <submittedName>
        <fullName evidence="15">ABC transporter ATP-binding protein</fullName>
    </submittedName>
</protein>
<dbReference type="SUPFAM" id="SSF90123">
    <property type="entry name" value="ABC transporter transmembrane region"/>
    <property type="match status" value="1"/>
</dbReference>
<evidence type="ECO:0000256" key="4">
    <source>
        <dbReference type="ARBA" id="ARBA00022692"/>
    </source>
</evidence>
<dbReference type="InterPro" id="IPR039421">
    <property type="entry name" value="Type_1_exporter"/>
</dbReference>
<evidence type="ECO:0000256" key="3">
    <source>
        <dbReference type="ARBA" id="ARBA00022475"/>
    </source>
</evidence>
<dbReference type="AlphaFoldDB" id="A0A317ELE4"/>
<dbReference type="EMBL" id="QGNZ01000004">
    <property type="protein sequence ID" value="PWS26106.1"/>
    <property type="molecule type" value="Genomic_DNA"/>
</dbReference>
<feature type="transmembrane region" description="Helical" evidence="11">
    <location>
        <begin position="285"/>
        <end position="308"/>
    </location>
</feature>
<dbReference type="GO" id="GO:0140359">
    <property type="term" value="F:ABC-type transporter activity"/>
    <property type="evidence" value="ECO:0007669"/>
    <property type="project" value="InterPro"/>
</dbReference>
<dbReference type="GO" id="GO:0034040">
    <property type="term" value="F:ATPase-coupled lipid transmembrane transporter activity"/>
    <property type="evidence" value="ECO:0007669"/>
    <property type="project" value="TreeGrafter"/>
</dbReference>
<dbReference type="SUPFAM" id="SSF52540">
    <property type="entry name" value="P-loop containing nucleoside triphosphate hydrolases"/>
    <property type="match status" value="1"/>
</dbReference>
<keyword evidence="16" id="KW-1185">Reference proteome</keyword>
<evidence type="ECO:0000259" key="12">
    <source>
        <dbReference type="PROSITE" id="PS50893"/>
    </source>
</evidence>
<dbReference type="InterPro" id="IPR017871">
    <property type="entry name" value="ABC_transporter-like_CS"/>
</dbReference>
<accession>A0A317ELE4</accession>
<dbReference type="GO" id="GO:0016887">
    <property type="term" value="F:ATP hydrolysis activity"/>
    <property type="evidence" value="ECO:0007669"/>
    <property type="project" value="InterPro"/>
</dbReference>
<dbReference type="InterPro" id="IPR036640">
    <property type="entry name" value="ABC1_TM_sf"/>
</dbReference>
<dbReference type="Gene3D" id="3.40.50.300">
    <property type="entry name" value="P-loop containing nucleotide triphosphate hydrolases"/>
    <property type="match status" value="1"/>
</dbReference>
<dbReference type="SMART" id="SM00382">
    <property type="entry name" value="AAA"/>
    <property type="match status" value="1"/>
</dbReference>
<dbReference type="InterPro" id="IPR005074">
    <property type="entry name" value="Peptidase_C39"/>
</dbReference>
<organism evidence="15 16">
    <name type="scientific">Pedobacter yonginense</name>
    <dbReference type="NCBI Taxonomy" id="651869"/>
    <lineage>
        <taxon>Bacteria</taxon>
        <taxon>Pseudomonadati</taxon>
        <taxon>Bacteroidota</taxon>
        <taxon>Sphingobacteriia</taxon>
        <taxon>Sphingobacteriales</taxon>
        <taxon>Sphingobacteriaceae</taxon>
        <taxon>Pedobacter</taxon>
    </lineage>
</organism>
<dbReference type="GO" id="GO:0008233">
    <property type="term" value="F:peptidase activity"/>
    <property type="evidence" value="ECO:0007669"/>
    <property type="project" value="InterPro"/>
</dbReference>
<dbReference type="InterPro" id="IPR011527">
    <property type="entry name" value="ABC1_TM_dom"/>
</dbReference>
<keyword evidence="3" id="KW-1003">Cell membrane</keyword>
<keyword evidence="7" id="KW-0653">Protein transport</keyword>
<evidence type="ECO:0000256" key="5">
    <source>
        <dbReference type="ARBA" id="ARBA00022741"/>
    </source>
</evidence>
<dbReference type="PROSITE" id="PS50990">
    <property type="entry name" value="PEPTIDASE_C39"/>
    <property type="match status" value="1"/>
</dbReference>
<dbReference type="Gene3D" id="1.20.1560.10">
    <property type="entry name" value="ABC transporter type 1, transmembrane domain"/>
    <property type="match status" value="1"/>
</dbReference>
<dbReference type="CDD" id="cd18571">
    <property type="entry name" value="ABC_6TM_peptidase_like"/>
    <property type="match status" value="1"/>
</dbReference>
<dbReference type="PANTHER" id="PTHR24221">
    <property type="entry name" value="ATP-BINDING CASSETTE SUB-FAMILY B"/>
    <property type="match status" value="1"/>
</dbReference>
<evidence type="ECO:0000256" key="7">
    <source>
        <dbReference type="ARBA" id="ARBA00022927"/>
    </source>
</evidence>
<dbReference type="FunFam" id="3.40.50.300:FF:000299">
    <property type="entry name" value="ABC transporter ATP-binding protein/permease"/>
    <property type="match status" value="1"/>
</dbReference>
<keyword evidence="5" id="KW-0547">Nucleotide-binding</keyword>
<dbReference type="CDD" id="cd02418">
    <property type="entry name" value="Peptidase_C39B"/>
    <property type="match status" value="1"/>
</dbReference>
<evidence type="ECO:0000256" key="1">
    <source>
        <dbReference type="ARBA" id="ARBA00004651"/>
    </source>
</evidence>
<dbReference type="Gene3D" id="3.90.70.10">
    <property type="entry name" value="Cysteine proteinases"/>
    <property type="match status" value="1"/>
</dbReference>
<evidence type="ECO:0000259" key="14">
    <source>
        <dbReference type="PROSITE" id="PS50990"/>
    </source>
</evidence>
<sequence>MSLSFPNYKQKDKKDCGATCLKIILKYYKISYSSHLLNEMCETTREGTTFFHLSEAAEKIGFRTAGLELKFDQLKDEVNLPCICHWNRHHFIVVYKITNKKVYTSDPAHGLINYSKEDFLDGWKRYISIKKEVVGNVLLCEPTPELGSSINEYHQPTKLSLTYYFKHALFNKKLLYQIGLSLLITAILGLISPLISKNMVDIGILNKDIKFIYILLIFQVVLFLISSIIEMFRSWMLLYLGSSLSINILSSFFIKLMSLPISYFENRMKGDILQRIRDNSRIQSLISTTPISILLATFNFIVFSIILILYNYKIFFINIIGTLIYIGWVVIFLKKRKDLDYKNFNRSKEEQSSLIDIVTGMQEIKLFNAERKKRWKWERLQAKLFTIRRESLYYDQIQVTGSNLINQIKNISLSVTSATLVVKGEMTLGMMMAVTYMLAQVNSPLMQYVSLIRMLQESKISIDRLSEVHDKESEDNGSPTIIEARADIKLSNISFRYVGGEENVLENVTLTIPNGKVTAIVGESGGGKTTLLKLILGYYTPQKGKIFIGDINLSDLSIRSWRKICGAVMQNGYLFNDSVENNIAMSDDLPNKEKLKKAASAANILDFINKMPNKFKTNIGMDGVGISGGQQQRILIARALYDLPSYLFLDEATSSLDANNESEISGNLRNIFNGKTVLVIAHRLSTIKNADQIVVMSKGKILEVGTHHELLGLKGNYCQLISNQIGNA</sequence>
<dbReference type="Proteomes" id="UP000245379">
    <property type="component" value="Unassembled WGS sequence"/>
</dbReference>
<dbReference type="GO" id="GO:0005886">
    <property type="term" value="C:plasma membrane"/>
    <property type="evidence" value="ECO:0007669"/>
    <property type="project" value="UniProtKB-SubCell"/>
</dbReference>
<feature type="domain" description="Peptidase C39" evidence="14">
    <location>
        <begin position="10"/>
        <end position="130"/>
    </location>
</feature>
<feature type="transmembrane region" description="Helical" evidence="11">
    <location>
        <begin position="174"/>
        <end position="191"/>
    </location>
</feature>